<dbReference type="InterPro" id="IPR036873">
    <property type="entry name" value="Rhodanese-like_dom_sf"/>
</dbReference>
<evidence type="ECO:0000256" key="1">
    <source>
        <dbReference type="ARBA" id="ARBA00023015"/>
    </source>
</evidence>
<protein>
    <submittedName>
        <fullName evidence="6">Metalloregulator ArsR/SmtB family transcription factor</fullName>
    </submittedName>
</protein>
<evidence type="ECO:0000259" key="5">
    <source>
        <dbReference type="PROSITE" id="PS50987"/>
    </source>
</evidence>
<dbReference type="SUPFAM" id="SSF46785">
    <property type="entry name" value="Winged helix' DNA-binding domain"/>
    <property type="match status" value="1"/>
</dbReference>
<dbReference type="PROSITE" id="PS50206">
    <property type="entry name" value="RHODANESE_3"/>
    <property type="match status" value="1"/>
</dbReference>
<name>A0A6L7GC48_9RHOB</name>
<dbReference type="PANTHER" id="PTHR43132">
    <property type="entry name" value="ARSENICAL RESISTANCE OPERON REPRESSOR ARSR-RELATED"/>
    <property type="match status" value="1"/>
</dbReference>
<evidence type="ECO:0000313" key="6">
    <source>
        <dbReference type="EMBL" id="MXN20383.1"/>
    </source>
</evidence>
<keyword evidence="1" id="KW-0805">Transcription regulation</keyword>
<reference evidence="6 7" key="1">
    <citation type="submission" date="2019-12" db="EMBL/GenBank/DDBJ databases">
        <authorList>
            <person name="Li M."/>
        </authorList>
    </citation>
    <scope>NUCLEOTIDE SEQUENCE [LARGE SCALE GENOMIC DNA]</scope>
    <source>
        <strain evidence="6 7">GBMRC 2024</strain>
    </source>
</reference>
<dbReference type="GO" id="GO:0003677">
    <property type="term" value="F:DNA binding"/>
    <property type="evidence" value="ECO:0007669"/>
    <property type="project" value="UniProtKB-KW"/>
</dbReference>
<dbReference type="EMBL" id="WUMU01000027">
    <property type="protein sequence ID" value="MXN20383.1"/>
    <property type="molecule type" value="Genomic_DNA"/>
</dbReference>
<dbReference type="InterPro" id="IPR001763">
    <property type="entry name" value="Rhodanese-like_dom"/>
</dbReference>
<dbReference type="CDD" id="cd00158">
    <property type="entry name" value="RHOD"/>
    <property type="match status" value="1"/>
</dbReference>
<dbReference type="CDD" id="cd00090">
    <property type="entry name" value="HTH_ARSR"/>
    <property type="match status" value="1"/>
</dbReference>
<dbReference type="InterPro" id="IPR036390">
    <property type="entry name" value="WH_DNA-bd_sf"/>
</dbReference>
<dbReference type="Pfam" id="PF01022">
    <property type="entry name" value="HTH_5"/>
    <property type="match status" value="1"/>
</dbReference>
<dbReference type="SMART" id="SM00450">
    <property type="entry name" value="RHOD"/>
    <property type="match status" value="1"/>
</dbReference>
<feature type="domain" description="Rhodanese" evidence="4">
    <location>
        <begin position="121"/>
        <end position="210"/>
    </location>
</feature>
<dbReference type="SMART" id="SM00418">
    <property type="entry name" value="HTH_ARSR"/>
    <property type="match status" value="1"/>
</dbReference>
<evidence type="ECO:0000313" key="7">
    <source>
        <dbReference type="Proteomes" id="UP000477911"/>
    </source>
</evidence>
<dbReference type="Pfam" id="PF00581">
    <property type="entry name" value="Rhodanese"/>
    <property type="match status" value="1"/>
</dbReference>
<comment type="caution">
    <text evidence="6">The sequence shown here is derived from an EMBL/GenBank/DDBJ whole genome shotgun (WGS) entry which is preliminary data.</text>
</comment>
<dbReference type="NCBIfam" id="NF033788">
    <property type="entry name" value="HTH_metalloreg"/>
    <property type="match status" value="1"/>
</dbReference>
<accession>A0A6L7GC48</accession>
<evidence type="ECO:0000259" key="4">
    <source>
        <dbReference type="PROSITE" id="PS50206"/>
    </source>
</evidence>
<evidence type="ECO:0000256" key="3">
    <source>
        <dbReference type="ARBA" id="ARBA00023163"/>
    </source>
</evidence>
<dbReference type="Gene3D" id="1.10.10.10">
    <property type="entry name" value="Winged helix-like DNA-binding domain superfamily/Winged helix DNA-binding domain"/>
    <property type="match status" value="1"/>
</dbReference>
<gene>
    <name evidence="6" type="ORF">GR170_21315</name>
</gene>
<dbReference type="GO" id="GO:0003700">
    <property type="term" value="F:DNA-binding transcription factor activity"/>
    <property type="evidence" value="ECO:0007669"/>
    <property type="project" value="InterPro"/>
</dbReference>
<dbReference type="AlphaFoldDB" id="A0A6L7GC48"/>
<dbReference type="PRINTS" id="PR00778">
    <property type="entry name" value="HTHARSR"/>
</dbReference>
<dbReference type="InterPro" id="IPR051011">
    <property type="entry name" value="Metal_resp_trans_reg"/>
</dbReference>
<dbReference type="PANTHER" id="PTHR43132:SF8">
    <property type="entry name" value="HTH-TYPE TRANSCRIPTIONAL REGULATOR KMTR"/>
    <property type="match status" value="1"/>
</dbReference>
<dbReference type="InterPro" id="IPR036388">
    <property type="entry name" value="WH-like_DNA-bd_sf"/>
</dbReference>
<dbReference type="PROSITE" id="PS50987">
    <property type="entry name" value="HTH_ARSR_2"/>
    <property type="match status" value="1"/>
</dbReference>
<dbReference type="SUPFAM" id="SSF52821">
    <property type="entry name" value="Rhodanese/Cell cycle control phosphatase"/>
    <property type="match status" value="1"/>
</dbReference>
<organism evidence="6 7">
    <name type="scientific">Pseudooceanicola albus</name>
    <dbReference type="NCBI Taxonomy" id="2692189"/>
    <lineage>
        <taxon>Bacteria</taxon>
        <taxon>Pseudomonadati</taxon>
        <taxon>Pseudomonadota</taxon>
        <taxon>Alphaproteobacteria</taxon>
        <taxon>Rhodobacterales</taxon>
        <taxon>Paracoccaceae</taxon>
        <taxon>Pseudooceanicola</taxon>
    </lineage>
</organism>
<evidence type="ECO:0000256" key="2">
    <source>
        <dbReference type="ARBA" id="ARBA00023125"/>
    </source>
</evidence>
<dbReference type="Gene3D" id="3.40.250.10">
    <property type="entry name" value="Rhodanese-like domain"/>
    <property type="match status" value="1"/>
</dbReference>
<proteinExistence type="predicted"/>
<keyword evidence="7" id="KW-1185">Reference proteome</keyword>
<dbReference type="Proteomes" id="UP000477911">
    <property type="component" value="Unassembled WGS sequence"/>
</dbReference>
<keyword evidence="3" id="KW-0804">Transcription</keyword>
<sequence length="218" mass="24301">MIFSRMAEMARALGNPHRLELLNLLSQGERNVDRLAELTGMSVANTSQHLQALRRNGLVDVRRAGKHAFYGLSNDQTLAALQALTALTEANSAAMQQILSDYFWNLDALEPVTRDELEARLGEGVVVLDARPEDEYALGHLPGAICVPDGTVETLLKTLPRDRTIVAYCRGSYCISSFRLVARLRALGYDVRRLEEGFPEWRANGRPVEEGRPDLRRA</sequence>
<dbReference type="InterPro" id="IPR011991">
    <property type="entry name" value="ArsR-like_HTH"/>
</dbReference>
<keyword evidence="2" id="KW-0238">DNA-binding</keyword>
<dbReference type="InterPro" id="IPR001845">
    <property type="entry name" value="HTH_ArsR_DNA-bd_dom"/>
</dbReference>
<feature type="domain" description="HTH arsR-type" evidence="5">
    <location>
        <begin position="1"/>
        <end position="92"/>
    </location>
</feature>